<gene>
    <name evidence="1" type="ORF">RF55_26651</name>
</gene>
<dbReference type="AlphaFoldDB" id="A0A0J7ML10"/>
<name>A0A0J7ML10_LASNI</name>
<sequence>MWGDTEDAREWERSNPSMWDNTFALRELFGLEPYPEDVVEDWN</sequence>
<reference evidence="1 2" key="1">
    <citation type="submission" date="2015-04" db="EMBL/GenBank/DDBJ databases">
        <title>Lasius niger genome sequencing.</title>
        <authorList>
            <person name="Konorov E.A."/>
            <person name="Nikitin M.A."/>
            <person name="Kirill M.V."/>
            <person name="Chang P."/>
        </authorList>
    </citation>
    <scope>NUCLEOTIDE SEQUENCE [LARGE SCALE GENOMIC DNA]</scope>
    <source>
        <tissue evidence="1">Whole</tissue>
    </source>
</reference>
<evidence type="ECO:0000313" key="1">
    <source>
        <dbReference type="EMBL" id="KMQ81340.1"/>
    </source>
</evidence>
<protein>
    <submittedName>
        <fullName evidence="1">Uncharacterized protein</fullName>
    </submittedName>
</protein>
<dbReference type="Proteomes" id="UP000036403">
    <property type="component" value="Unassembled WGS sequence"/>
</dbReference>
<dbReference type="PaxDb" id="67767-A0A0J7ML10"/>
<keyword evidence="2" id="KW-1185">Reference proteome</keyword>
<dbReference type="EMBL" id="LBMM01036598">
    <property type="protein sequence ID" value="KMQ81340.1"/>
    <property type="molecule type" value="Genomic_DNA"/>
</dbReference>
<comment type="caution">
    <text evidence="1">The sequence shown here is derived from an EMBL/GenBank/DDBJ whole genome shotgun (WGS) entry which is preliminary data.</text>
</comment>
<accession>A0A0J7ML10</accession>
<organism evidence="1 2">
    <name type="scientific">Lasius niger</name>
    <name type="common">Black garden ant</name>
    <dbReference type="NCBI Taxonomy" id="67767"/>
    <lineage>
        <taxon>Eukaryota</taxon>
        <taxon>Metazoa</taxon>
        <taxon>Ecdysozoa</taxon>
        <taxon>Arthropoda</taxon>
        <taxon>Hexapoda</taxon>
        <taxon>Insecta</taxon>
        <taxon>Pterygota</taxon>
        <taxon>Neoptera</taxon>
        <taxon>Endopterygota</taxon>
        <taxon>Hymenoptera</taxon>
        <taxon>Apocrita</taxon>
        <taxon>Aculeata</taxon>
        <taxon>Formicoidea</taxon>
        <taxon>Formicidae</taxon>
        <taxon>Formicinae</taxon>
        <taxon>Lasius</taxon>
        <taxon>Lasius</taxon>
    </lineage>
</organism>
<feature type="non-terminal residue" evidence="1">
    <location>
        <position position="43"/>
    </location>
</feature>
<proteinExistence type="predicted"/>
<evidence type="ECO:0000313" key="2">
    <source>
        <dbReference type="Proteomes" id="UP000036403"/>
    </source>
</evidence>